<keyword evidence="3" id="KW-1185">Reference proteome</keyword>
<evidence type="ECO:0008006" key="4">
    <source>
        <dbReference type="Google" id="ProtNLM"/>
    </source>
</evidence>
<accession>A0ABX4YN25</accession>
<proteinExistence type="predicted"/>
<feature type="region of interest" description="Disordered" evidence="1">
    <location>
        <begin position="698"/>
        <end position="726"/>
    </location>
</feature>
<feature type="compositionally biased region" description="Polar residues" evidence="1">
    <location>
        <begin position="708"/>
        <end position="726"/>
    </location>
</feature>
<dbReference type="RefSeq" id="WP_010419721.1">
    <property type="nucleotide sequence ID" value="NZ_MCRM02000002.1"/>
</dbReference>
<dbReference type="EMBL" id="MCRM02000002">
    <property type="protein sequence ID" value="PNV76625.1"/>
    <property type="molecule type" value="Genomic_DNA"/>
</dbReference>
<sequence length="726" mass="81220">MRSYFKRANRYKIFLLMGVSALYCQHSTKADWLELSPVFSAFTFQYGPEDVSNSEFVNLSIKVRDGKTCLEAGEHPNYFASLCLEDSRSTIRESLNRFLVGWSQAELLAPLSFEDSRNRIAITIGIYKINELRKQILPARSGILGSREIRKGLIDGIFFFDRNSFSRKFHAPSFSLFLLSDTETLWIHPPAGDGDSYLSIKIESVTDIGEELKNTIGSIPARNERILSNCKYELPEISEVFGETESLTGRWIELFNSKSYPICEDGMNFVLFGNRIAVPKTTGYLLPGETRVYAEESSSLERIILSGLRWGDLKRNGSLQLSMQQSVTERILPGGGYRYGDETLSWKPSGFSECGRNRQPPNLPESYCMDPGFPTGTNLSSGEELPDCDPKNFILEELNPIGIYWEGKLRTDFKFIDLEYIGSRECKPRNLEFQWAQSTIPISILGTVTERSILTIGALPFLFGATTFSYRNLSSLKLSDSFRLRDRTTGLAHSIWNGGLIDSSTRFALEIPGVATSSLLLRNFRIYLPLRDEVPAGVNHLHRISPGKKGKFEFIGRSALSEISWAGSYKGIEPISSDRFLEVHSEIEGAESGLLEVETQGGSTSSVLFPIDSGFSVLASGKLTCFPKSQVWKDSAFSLPQTNSTLIKLRHPVTGELWDELRYSSAGPGKNDTKNKIRRSGYQFLDLNGNRSWGDSDIPDSIDRLPECSNTHASPGNSNLSTVRQE</sequence>
<gene>
    <name evidence="2" type="ORF">BES34_003325</name>
</gene>
<comment type="caution">
    <text evidence="2">The sequence shown here is derived from an EMBL/GenBank/DDBJ whole genome shotgun (WGS) entry which is preliminary data.</text>
</comment>
<protein>
    <recommendedName>
        <fullName evidence="4">Lipoprotein</fullName>
    </recommendedName>
</protein>
<evidence type="ECO:0000313" key="3">
    <source>
        <dbReference type="Proteomes" id="UP000094669"/>
    </source>
</evidence>
<evidence type="ECO:0000313" key="2">
    <source>
        <dbReference type="EMBL" id="PNV76625.1"/>
    </source>
</evidence>
<dbReference type="NCBIfam" id="NF047473">
    <property type="entry name" value="lipo_LIC11755"/>
    <property type="match status" value="1"/>
</dbReference>
<name>A0ABX4YN25_9LEPT</name>
<reference evidence="2" key="1">
    <citation type="submission" date="2018-01" db="EMBL/GenBank/DDBJ databases">
        <title>Genomic characterization of Leptospira inadai serogroup Lyme isolated from captured rat in Brazil and comparative analysis with human reference strain.</title>
        <authorList>
            <person name="Moreno L.Z."/>
            <person name="Loureiro A.P."/>
            <person name="Miraglia F."/>
            <person name="Kremer F.S."/>
            <person name="Eslabao M.R."/>
            <person name="Dellagostin O.A."/>
            <person name="Lilenbaum W."/>
            <person name="Moreno A.M."/>
        </authorList>
    </citation>
    <scope>NUCLEOTIDE SEQUENCE [LARGE SCALE GENOMIC DNA]</scope>
    <source>
        <strain evidence="2">M34/99</strain>
    </source>
</reference>
<dbReference type="Proteomes" id="UP000094669">
    <property type="component" value="Unassembled WGS sequence"/>
</dbReference>
<evidence type="ECO:0000256" key="1">
    <source>
        <dbReference type="SAM" id="MobiDB-lite"/>
    </source>
</evidence>
<organism evidence="2 3">
    <name type="scientific">Leptospira inadai serovar Lyme</name>
    <dbReference type="NCBI Taxonomy" id="293084"/>
    <lineage>
        <taxon>Bacteria</taxon>
        <taxon>Pseudomonadati</taxon>
        <taxon>Spirochaetota</taxon>
        <taxon>Spirochaetia</taxon>
        <taxon>Leptospirales</taxon>
        <taxon>Leptospiraceae</taxon>
        <taxon>Leptospira</taxon>
    </lineage>
</organism>